<keyword evidence="1" id="KW-0812">Transmembrane</keyword>
<evidence type="ECO:0000256" key="1">
    <source>
        <dbReference type="SAM" id="Phobius"/>
    </source>
</evidence>
<name>A0A4R6J6G4_9ACTN</name>
<protein>
    <recommendedName>
        <fullName evidence="4">DUF1440 domain-containing protein</fullName>
    </recommendedName>
</protein>
<reference evidence="2 3" key="1">
    <citation type="submission" date="2019-03" db="EMBL/GenBank/DDBJ databases">
        <title>Genomic Encyclopedia of Type Strains, Phase III (KMG-III): the genomes of soil and plant-associated and newly described type strains.</title>
        <authorList>
            <person name="Whitman W."/>
        </authorList>
    </citation>
    <scope>NUCLEOTIDE SEQUENCE [LARGE SCALE GENOMIC DNA]</scope>
    <source>
        <strain evidence="2 3">VKM Ac-2527</strain>
    </source>
</reference>
<organism evidence="2 3">
    <name type="scientific">Kribbella caucasensis</name>
    <dbReference type="NCBI Taxonomy" id="2512215"/>
    <lineage>
        <taxon>Bacteria</taxon>
        <taxon>Bacillati</taxon>
        <taxon>Actinomycetota</taxon>
        <taxon>Actinomycetes</taxon>
        <taxon>Propionibacteriales</taxon>
        <taxon>Kribbellaceae</taxon>
        <taxon>Kribbella</taxon>
    </lineage>
</organism>
<evidence type="ECO:0000313" key="3">
    <source>
        <dbReference type="Proteomes" id="UP000295388"/>
    </source>
</evidence>
<accession>A0A4R6J6G4</accession>
<feature type="transmembrane region" description="Helical" evidence="1">
    <location>
        <begin position="133"/>
        <end position="153"/>
    </location>
</feature>
<dbReference type="OrthoDB" id="5644717at2"/>
<evidence type="ECO:0008006" key="4">
    <source>
        <dbReference type="Google" id="ProtNLM"/>
    </source>
</evidence>
<sequence length="161" mass="17345">MASTGATTSMRALPMNLVTGAAAGVVAGIPLGIIMQLRDADPKMMPGVQMIDQVGDLISDPSTGLGWLIHLFNSALFGVIFVLLFSRWLTRRGPAMLLGLLYGVAWWIAGALWIMPAWLGMDAMVFEVGANQWWSLAGHLIYGLLLVAGYIMGRPMLSRPS</sequence>
<comment type="caution">
    <text evidence="2">The sequence shown here is derived from an EMBL/GenBank/DDBJ whole genome shotgun (WGS) entry which is preliminary data.</text>
</comment>
<dbReference type="EMBL" id="SNWQ01000043">
    <property type="protein sequence ID" value="TDO29875.1"/>
    <property type="molecule type" value="Genomic_DNA"/>
</dbReference>
<dbReference type="RefSeq" id="WP_133805824.1">
    <property type="nucleotide sequence ID" value="NZ_SNWQ01000043.1"/>
</dbReference>
<keyword evidence="1" id="KW-0472">Membrane</keyword>
<proteinExistence type="predicted"/>
<evidence type="ECO:0000313" key="2">
    <source>
        <dbReference type="EMBL" id="TDO29875.1"/>
    </source>
</evidence>
<dbReference type="Proteomes" id="UP000295388">
    <property type="component" value="Unassembled WGS sequence"/>
</dbReference>
<gene>
    <name evidence="2" type="ORF">EV643_14342</name>
</gene>
<keyword evidence="3" id="KW-1185">Reference proteome</keyword>
<keyword evidence="1" id="KW-1133">Transmembrane helix</keyword>
<feature type="transmembrane region" description="Helical" evidence="1">
    <location>
        <begin position="65"/>
        <end position="85"/>
    </location>
</feature>
<dbReference type="AlphaFoldDB" id="A0A4R6J6G4"/>
<feature type="transmembrane region" description="Helical" evidence="1">
    <location>
        <begin position="12"/>
        <end position="35"/>
    </location>
</feature>
<feature type="transmembrane region" description="Helical" evidence="1">
    <location>
        <begin position="97"/>
        <end position="121"/>
    </location>
</feature>